<dbReference type="EMBL" id="LIAW01000340">
    <property type="protein sequence ID" value="KRO30793.1"/>
    <property type="molecule type" value="Genomic_DNA"/>
</dbReference>
<dbReference type="Pfam" id="PF22617">
    <property type="entry name" value="HCS_D2"/>
    <property type="match status" value="1"/>
</dbReference>
<dbReference type="GO" id="GO:0043714">
    <property type="term" value="F:(R)-citramalate synthase activity"/>
    <property type="evidence" value="ECO:0007669"/>
    <property type="project" value="UniProtKB-UniRule"/>
</dbReference>
<dbReference type="AlphaFoldDB" id="A0A0R2NY14"/>
<comment type="similarity">
    <text evidence="5">Belongs to the alpha-IPM synthase/homocitrate synthase family.</text>
</comment>
<name>A0A0R2NY14_9ACTN</name>
<evidence type="ECO:0000313" key="7">
    <source>
        <dbReference type="EMBL" id="KRO30793.1"/>
    </source>
</evidence>
<feature type="domain" description="Pyruvate carboxyltransferase" evidence="6">
    <location>
        <begin position="7"/>
        <end position="270"/>
    </location>
</feature>
<evidence type="ECO:0000256" key="3">
    <source>
        <dbReference type="ARBA" id="ARBA00048263"/>
    </source>
</evidence>
<dbReference type="GO" id="GO:0009097">
    <property type="term" value="P:isoleucine biosynthetic process"/>
    <property type="evidence" value="ECO:0007669"/>
    <property type="project" value="UniProtKB-UniRule"/>
</dbReference>
<dbReference type="InterPro" id="IPR005675">
    <property type="entry name" value="Citramal_synthase"/>
</dbReference>
<evidence type="ECO:0000313" key="8">
    <source>
        <dbReference type="Proteomes" id="UP000053349"/>
    </source>
</evidence>
<dbReference type="PROSITE" id="PS50991">
    <property type="entry name" value="PYR_CT"/>
    <property type="match status" value="1"/>
</dbReference>
<comment type="pathway">
    <text evidence="1">Amino-acid biosynthesis; L-isoleucine biosynthesis; 2-oxobutanoate from pyruvate: step 1/3.</text>
</comment>
<gene>
    <name evidence="7" type="ORF">ABR64_06465</name>
</gene>
<dbReference type="Pfam" id="PF00682">
    <property type="entry name" value="HMGL-like"/>
    <property type="match status" value="1"/>
</dbReference>
<dbReference type="GO" id="GO:0046912">
    <property type="term" value="F:acyltransferase activity, acyl groups converted into alkyl on transfer"/>
    <property type="evidence" value="ECO:0007669"/>
    <property type="project" value="InterPro"/>
</dbReference>
<dbReference type="PROSITE" id="PS00816">
    <property type="entry name" value="AIPM_HOMOCIT_SYNTH_2"/>
    <property type="match status" value="1"/>
</dbReference>
<evidence type="ECO:0000256" key="1">
    <source>
        <dbReference type="ARBA" id="ARBA00004743"/>
    </source>
</evidence>
<dbReference type="PANTHER" id="PTHR43538:SF1">
    <property type="entry name" value="(R)-CITRAMALATE SYNTHASE"/>
    <property type="match status" value="1"/>
</dbReference>
<organism evidence="7 8">
    <name type="scientific">Actinobacteria bacterium BACL2 MAG-121001-bin67</name>
    <dbReference type="NCBI Taxonomy" id="1655572"/>
    <lineage>
        <taxon>Bacteria</taxon>
        <taxon>Bacillati</taxon>
        <taxon>Actinomycetota</taxon>
        <taxon>Actinomycetes</taxon>
        <taxon>Actinomycetes incertae sedis</taxon>
        <taxon>ac1 cluster</taxon>
    </lineage>
</organism>
<accession>A0A0R2NY14</accession>
<dbReference type="Proteomes" id="UP000053349">
    <property type="component" value="Unassembled WGS sequence"/>
</dbReference>
<evidence type="ECO:0000256" key="4">
    <source>
        <dbReference type="NCBIfam" id="TIGR00977"/>
    </source>
</evidence>
<dbReference type="InterPro" id="IPR002034">
    <property type="entry name" value="AIPM/Hcit_synth_CS"/>
</dbReference>
<comment type="catalytic activity">
    <reaction evidence="3">
        <text>pyruvate + acetyl-CoA + H2O = (3R)-citramalate + CoA + H(+)</text>
        <dbReference type="Rhea" id="RHEA:19045"/>
        <dbReference type="ChEBI" id="CHEBI:15361"/>
        <dbReference type="ChEBI" id="CHEBI:15377"/>
        <dbReference type="ChEBI" id="CHEBI:15378"/>
        <dbReference type="ChEBI" id="CHEBI:30934"/>
        <dbReference type="ChEBI" id="CHEBI:57287"/>
        <dbReference type="ChEBI" id="CHEBI:57288"/>
        <dbReference type="EC" id="2.3.3.21"/>
    </reaction>
</comment>
<keyword evidence="2 5" id="KW-0808">Transferase</keyword>
<evidence type="ECO:0000256" key="2">
    <source>
        <dbReference type="ARBA" id="ARBA00022679"/>
    </source>
</evidence>
<dbReference type="InterPro" id="IPR013785">
    <property type="entry name" value="Aldolase_TIM"/>
</dbReference>
<dbReference type="Gene3D" id="3.20.20.70">
    <property type="entry name" value="Aldolase class I"/>
    <property type="match status" value="1"/>
</dbReference>
<feature type="non-terminal residue" evidence="7">
    <location>
        <position position="375"/>
    </location>
</feature>
<sequence>MAISDAFHIYDTTLRDGAQQEGLNLSVHDKLTIARHLDDLGVGFIEGGWPGANPKDTEFFKLATKELKLKNATFVAFGATRRANTKAADDVLLRALAESGAPVVTLVAKSHDRHVELALKTDLQENLAMIKDSIKFLRQGGQRVFLDAEHFFDGYRANPAYALEVVRVAAEAGADVIALCDTNGGMLPDELSDVVAKVISDSSARIGIHCHNDTGCAIANSLAAVAAGASHVQGTLNGYGERTGNADLIAIIANLQLKKKQEVLPAGALEEAFRIAHAVAEVTNVSPSARQPYVGVSAFAHKAGLHASAIKVDPSLYQHENPESVGNDMRMLVSEMAGRASIEIKSSQLGFDLSKEKEVVARLVERVKELESGGY</sequence>
<dbReference type="Gene3D" id="1.10.238.260">
    <property type="match status" value="1"/>
</dbReference>
<proteinExistence type="inferred from homology"/>
<dbReference type="CDD" id="cd07941">
    <property type="entry name" value="DRE_TIM_LeuA3"/>
    <property type="match status" value="1"/>
</dbReference>
<dbReference type="EC" id="2.3.3.21" evidence="4"/>
<protein>
    <recommendedName>
        <fullName evidence="4">Citramalate synthase</fullName>
        <ecNumber evidence="4">2.3.3.21</ecNumber>
    </recommendedName>
</protein>
<dbReference type="NCBIfam" id="TIGR00977">
    <property type="entry name" value="citramal_synth"/>
    <property type="match status" value="1"/>
</dbReference>
<reference evidence="7 8" key="1">
    <citation type="submission" date="2015-10" db="EMBL/GenBank/DDBJ databases">
        <title>Metagenome-Assembled Genomes uncover a global brackish microbiome.</title>
        <authorList>
            <person name="Hugerth L.W."/>
            <person name="Larsson J."/>
            <person name="Alneberg J."/>
            <person name="Lindh M.V."/>
            <person name="Legrand C."/>
            <person name="Pinhassi J."/>
            <person name="Andersson A.F."/>
        </authorList>
    </citation>
    <scope>NUCLEOTIDE SEQUENCE [LARGE SCALE GENOMIC DNA]</scope>
    <source>
        <strain evidence="7">BACL2 MAG-121001-bin67</strain>
    </source>
</reference>
<comment type="caution">
    <text evidence="7">The sequence shown here is derived from an EMBL/GenBank/DDBJ whole genome shotgun (WGS) entry which is preliminary data.</text>
</comment>
<dbReference type="InterPro" id="IPR000891">
    <property type="entry name" value="PYR_CT"/>
</dbReference>
<dbReference type="SUPFAM" id="SSF51569">
    <property type="entry name" value="Aldolase"/>
    <property type="match status" value="1"/>
</dbReference>
<dbReference type="InterPro" id="IPR054691">
    <property type="entry name" value="LeuA/HCS_post-cat"/>
</dbReference>
<evidence type="ECO:0000256" key="5">
    <source>
        <dbReference type="RuleBase" id="RU003523"/>
    </source>
</evidence>
<dbReference type="PROSITE" id="PS00815">
    <property type="entry name" value="AIPM_HOMOCIT_SYNTH_1"/>
    <property type="match status" value="1"/>
</dbReference>
<dbReference type="PANTHER" id="PTHR43538">
    <property type="entry name" value="ALPHA-IPM SYNTHASE/HOMOCITRATE SYNTHASE"/>
    <property type="match status" value="1"/>
</dbReference>
<dbReference type="UniPathway" id="UPA00047">
    <property type="reaction ID" value="UER00066"/>
</dbReference>
<evidence type="ECO:0000259" key="6">
    <source>
        <dbReference type="PROSITE" id="PS50991"/>
    </source>
</evidence>